<feature type="signal peptide" evidence="1">
    <location>
        <begin position="1"/>
        <end position="23"/>
    </location>
</feature>
<dbReference type="EMBL" id="FNAC01000062">
    <property type="protein sequence ID" value="SDD79293.1"/>
    <property type="molecule type" value="Genomic_DNA"/>
</dbReference>
<protein>
    <submittedName>
        <fullName evidence="2">Uncharacterized protein</fullName>
    </submittedName>
</protein>
<dbReference type="Proteomes" id="UP000199060">
    <property type="component" value="Unassembled WGS sequence"/>
</dbReference>
<gene>
    <name evidence="2" type="ORF">SAMN04488104_10629</name>
</gene>
<proteinExistence type="predicted"/>
<keyword evidence="1" id="KW-0732">Signal</keyword>
<dbReference type="RefSeq" id="WP_139162829.1">
    <property type="nucleotide sequence ID" value="NZ_FNAC01000062.1"/>
</dbReference>
<accession>A0A1G6XNF5</accession>
<evidence type="ECO:0000313" key="2">
    <source>
        <dbReference type="EMBL" id="SDD79293.1"/>
    </source>
</evidence>
<sequence>MKKVLFGLAFFGAMAFSGITVNAQEEEEPCPDGSATNSWGGVCCQSALSCNHPYYGTVYASTWTRCVETCTE</sequence>
<evidence type="ECO:0000313" key="3">
    <source>
        <dbReference type="Proteomes" id="UP000199060"/>
    </source>
</evidence>
<feature type="chain" id="PRO_5011449267" evidence="1">
    <location>
        <begin position="24"/>
        <end position="72"/>
    </location>
</feature>
<evidence type="ECO:0000256" key="1">
    <source>
        <dbReference type="SAM" id="SignalP"/>
    </source>
</evidence>
<name>A0A1G6XNF5_9BACT</name>
<dbReference type="AlphaFoldDB" id="A0A1G6XNF5"/>
<reference evidence="3" key="1">
    <citation type="submission" date="2016-10" db="EMBL/GenBank/DDBJ databases">
        <authorList>
            <person name="Varghese N."/>
            <person name="Submissions S."/>
        </authorList>
    </citation>
    <scope>NUCLEOTIDE SEQUENCE [LARGE SCALE GENOMIC DNA]</scope>
    <source>
        <strain evidence="3">DSM 23095</strain>
    </source>
</reference>
<keyword evidence="3" id="KW-1185">Reference proteome</keyword>
<dbReference type="OrthoDB" id="18276at246875"/>
<dbReference type="STRING" id="686796.SAMN04488104_10629"/>
<organism evidence="2 3">
    <name type="scientific">Algoriphagus faecimaris</name>
    <dbReference type="NCBI Taxonomy" id="686796"/>
    <lineage>
        <taxon>Bacteria</taxon>
        <taxon>Pseudomonadati</taxon>
        <taxon>Bacteroidota</taxon>
        <taxon>Cytophagia</taxon>
        <taxon>Cytophagales</taxon>
        <taxon>Cyclobacteriaceae</taxon>
        <taxon>Algoriphagus</taxon>
    </lineage>
</organism>